<evidence type="ECO:0000256" key="3">
    <source>
        <dbReference type="ARBA" id="ARBA00022790"/>
    </source>
</evidence>
<dbReference type="EMBL" id="JAPFFF010000001">
    <property type="protein sequence ID" value="KAK8900640.1"/>
    <property type="molecule type" value="Genomic_DNA"/>
</dbReference>
<protein>
    <recommendedName>
        <fullName evidence="2">COP9 signalosome complex subunit 4</fullName>
    </recommendedName>
</protein>
<dbReference type="SUPFAM" id="SSF46785">
    <property type="entry name" value="Winged helix' DNA-binding domain"/>
    <property type="match status" value="1"/>
</dbReference>
<dbReference type="InterPro" id="IPR036390">
    <property type="entry name" value="WH_DNA-bd_sf"/>
</dbReference>
<dbReference type="InterPro" id="IPR036388">
    <property type="entry name" value="WH-like_DNA-bd_sf"/>
</dbReference>
<name>A0ABR2LB99_9EUKA</name>
<accession>A0ABR2LB99</accession>
<reference evidence="5 6" key="1">
    <citation type="submission" date="2024-04" db="EMBL/GenBank/DDBJ databases">
        <title>Tritrichomonas musculus Genome.</title>
        <authorList>
            <person name="Alves-Ferreira E."/>
            <person name="Grigg M."/>
            <person name="Lorenzi H."/>
            <person name="Galac M."/>
        </authorList>
    </citation>
    <scope>NUCLEOTIDE SEQUENCE [LARGE SCALE GENOMIC DNA]</scope>
    <source>
        <strain evidence="5 6">EAF2021</strain>
    </source>
</reference>
<dbReference type="Gene3D" id="1.10.10.10">
    <property type="entry name" value="Winged helix-like DNA-binding domain superfamily/Winged helix DNA-binding domain"/>
    <property type="match status" value="1"/>
</dbReference>
<keyword evidence="6" id="KW-1185">Reference proteome</keyword>
<evidence type="ECO:0000256" key="2">
    <source>
        <dbReference type="ARBA" id="ARBA00014881"/>
    </source>
</evidence>
<evidence type="ECO:0000256" key="1">
    <source>
        <dbReference type="ARBA" id="ARBA00010417"/>
    </source>
</evidence>
<proteinExistence type="inferred from homology"/>
<dbReference type="InterPro" id="IPR040134">
    <property type="entry name" value="PSMD12/CSN4"/>
</dbReference>
<evidence type="ECO:0000313" key="5">
    <source>
        <dbReference type="EMBL" id="KAK8900640.1"/>
    </source>
</evidence>
<dbReference type="Proteomes" id="UP001470230">
    <property type="component" value="Unassembled WGS sequence"/>
</dbReference>
<evidence type="ECO:0000259" key="4">
    <source>
        <dbReference type="PROSITE" id="PS50250"/>
    </source>
</evidence>
<dbReference type="Pfam" id="PF01399">
    <property type="entry name" value="PCI"/>
    <property type="match status" value="1"/>
</dbReference>
<comment type="similarity">
    <text evidence="1">Belongs to the CSN4 family.</text>
</comment>
<sequence length="381" mass="44221">MSSLSDQLSKISSDLSNGSKMLLDLVNPMIKNNDQSSLKEVFTFLGNRSVPQVITNDAVESMFQYISKVKSEKEKVQLLLPVLVYLLPFEAFRQKHIAERDQFIALCQKLGCYYELSQYYLKQEEKNPFSYNSHEEKECLEYVLVIAEACAKAGDKSNASRFAYLARKYHHTRTTPLDLRKKYQELRFTIDLTNQRFYDASNDLYSFYSLDKENPESLDYLRRAAVYSILSNESDKRSQISKLLNEEKMKKLPICELLERISKETIITADEMPKFKAQLENEIGYSDETLSQTILIQNIRAISRFFSSISFQRISQITGEKIEVVLNHLQNLISNQTIKSFIDQPNQFVFFKSFSTEEERKDASISSYCRTLQQFTSQVSS</sequence>
<gene>
    <name evidence="5" type="ORF">M9Y10_002969</name>
</gene>
<comment type="caution">
    <text evidence="5">The sequence shown here is derived from an EMBL/GenBank/DDBJ whole genome shotgun (WGS) entry which is preliminary data.</text>
</comment>
<keyword evidence="3" id="KW-0736">Signalosome</keyword>
<dbReference type="PROSITE" id="PS50250">
    <property type="entry name" value="PCI"/>
    <property type="match status" value="1"/>
</dbReference>
<dbReference type="PANTHER" id="PTHR10855:SF2">
    <property type="entry name" value="COP9 SIGNALOSOME COMPLEX SUBUNIT 4"/>
    <property type="match status" value="1"/>
</dbReference>
<evidence type="ECO:0000313" key="6">
    <source>
        <dbReference type="Proteomes" id="UP001470230"/>
    </source>
</evidence>
<organism evidence="5 6">
    <name type="scientific">Tritrichomonas musculus</name>
    <dbReference type="NCBI Taxonomy" id="1915356"/>
    <lineage>
        <taxon>Eukaryota</taxon>
        <taxon>Metamonada</taxon>
        <taxon>Parabasalia</taxon>
        <taxon>Tritrichomonadida</taxon>
        <taxon>Tritrichomonadidae</taxon>
        <taxon>Tritrichomonas</taxon>
    </lineage>
</organism>
<feature type="domain" description="PCI" evidence="4">
    <location>
        <begin position="193"/>
        <end position="356"/>
    </location>
</feature>
<dbReference type="PANTHER" id="PTHR10855">
    <property type="entry name" value="26S PROTEASOME NON-ATPASE REGULATORY SUBUNIT 12/COP9 SIGNALOSOME COMPLEX SUBUNIT 4"/>
    <property type="match status" value="1"/>
</dbReference>
<dbReference type="InterPro" id="IPR000717">
    <property type="entry name" value="PCI_dom"/>
</dbReference>